<dbReference type="Proteomes" id="UP000254069">
    <property type="component" value="Unassembled WGS sequence"/>
</dbReference>
<evidence type="ECO:0000313" key="1">
    <source>
        <dbReference type="EMBL" id="SUI47228.1"/>
    </source>
</evidence>
<organism evidence="1 2">
    <name type="scientific">Shewanella algae</name>
    <dbReference type="NCBI Taxonomy" id="38313"/>
    <lineage>
        <taxon>Bacteria</taxon>
        <taxon>Pseudomonadati</taxon>
        <taxon>Pseudomonadota</taxon>
        <taxon>Gammaproteobacteria</taxon>
        <taxon>Alteromonadales</taxon>
        <taxon>Shewanellaceae</taxon>
        <taxon>Shewanella</taxon>
    </lineage>
</organism>
<keyword evidence="2" id="KW-1185">Reference proteome</keyword>
<evidence type="ECO:0000313" key="2">
    <source>
        <dbReference type="Proteomes" id="UP000254069"/>
    </source>
</evidence>
<dbReference type="EMBL" id="UGYO01000001">
    <property type="protein sequence ID" value="SUI47228.1"/>
    <property type="molecule type" value="Genomic_DNA"/>
</dbReference>
<name>A0A379YMF3_9GAMM</name>
<sequence length="39" mass="4560">MGSVITLDGYAQRFKRVNAIVHFLDDGFKKPAYRQYLKL</sequence>
<gene>
    <name evidence="1" type="ORF">NCTC10738_00250</name>
</gene>
<dbReference type="AlphaFoldDB" id="A0A379YMF3"/>
<proteinExistence type="predicted"/>
<reference evidence="1 2" key="1">
    <citation type="submission" date="2018-06" db="EMBL/GenBank/DDBJ databases">
        <authorList>
            <consortium name="Pathogen Informatics"/>
            <person name="Doyle S."/>
        </authorList>
    </citation>
    <scope>NUCLEOTIDE SEQUENCE [LARGE SCALE GENOMIC DNA]</scope>
    <source>
        <strain evidence="1 2">NCTC10738</strain>
    </source>
</reference>
<accession>A0A379YMF3</accession>
<protein>
    <submittedName>
        <fullName evidence="1">Uncharacterized protein</fullName>
    </submittedName>
</protein>